<organism evidence="1 2">
    <name type="scientific">Blastopirellula marina</name>
    <dbReference type="NCBI Taxonomy" id="124"/>
    <lineage>
        <taxon>Bacteria</taxon>
        <taxon>Pseudomonadati</taxon>
        <taxon>Planctomycetota</taxon>
        <taxon>Planctomycetia</taxon>
        <taxon>Pirellulales</taxon>
        <taxon>Pirellulaceae</taxon>
        <taxon>Blastopirellula</taxon>
    </lineage>
</organism>
<gene>
    <name evidence="1" type="ORF">C5Y96_03020</name>
</gene>
<dbReference type="RefSeq" id="WP_105350057.1">
    <property type="nucleotide sequence ID" value="NZ_PUIA01000016.1"/>
</dbReference>
<name>A0A2S8G338_9BACT</name>
<reference evidence="1 2" key="1">
    <citation type="submission" date="2018-02" db="EMBL/GenBank/DDBJ databases">
        <title>Comparative genomes isolates from brazilian mangrove.</title>
        <authorList>
            <person name="Araujo J.E."/>
            <person name="Taketani R.G."/>
            <person name="Silva M.C.P."/>
            <person name="Loureco M.V."/>
            <person name="Andreote F.D."/>
        </authorList>
    </citation>
    <scope>NUCLEOTIDE SEQUENCE [LARGE SCALE GENOMIC DNA]</scope>
    <source>
        <strain evidence="1 2">HEX-2 MGV</strain>
    </source>
</reference>
<accession>A0A2S8G338</accession>
<sequence>MTRKALNQTLLSRYELGKSYIDKRSEALATSKSEAEFWRSLAKGTLARELMNQHSQSLGISFKTLRSAVEFAEAVESLLANCGNGAMETIFHGKYLQTEEAIKKLSRTSDVRQQYRMLGVSEGRFRSLAPQPTDLVFDTVSFQEVNSRLARARGAIVTMDTESRSGKPPSTLSIAIPILEDTKKAAFLLAKFLDLTSVSDSDIPEKLTKKSIWEKFKSGERAGTFVGKARLALRLTIKSAWDYPEMCRRQLRPSKEDAECTRREVKTISKSIASLKRTWQFAQNSKR</sequence>
<dbReference type="Proteomes" id="UP000240009">
    <property type="component" value="Unassembled WGS sequence"/>
</dbReference>
<dbReference type="AlphaFoldDB" id="A0A2S8G338"/>
<proteinExistence type="predicted"/>
<protein>
    <submittedName>
        <fullName evidence="1">Uncharacterized protein</fullName>
    </submittedName>
</protein>
<evidence type="ECO:0000313" key="2">
    <source>
        <dbReference type="Proteomes" id="UP000240009"/>
    </source>
</evidence>
<evidence type="ECO:0000313" key="1">
    <source>
        <dbReference type="EMBL" id="PQO38858.1"/>
    </source>
</evidence>
<comment type="caution">
    <text evidence="1">The sequence shown here is derived from an EMBL/GenBank/DDBJ whole genome shotgun (WGS) entry which is preliminary data.</text>
</comment>
<dbReference type="EMBL" id="PUIA01000016">
    <property type="protein sequence ID" value="PQO38858.1"/>
    <property type="molecule type" value="Genomic_DNA"/>
</dbReference>